<comment type="caution">
    <text evidence="8">The sequence shown here is derived from an EMBL/GenBank/DDBJ whole genome shotgun (WGS) entry which is preliminary data.</text>
</comment>
<keyword evidence="4 6" id="KW-1133">Transmembrane helix</keyword>
<gene>
    <name evidence="8" type="ORF">ACFX5E_14565</name>
</gene>
<name>A0ABW6HZB9_9FLAO</name>
<reference evidence="8 9" key="1">
    <citation type="submission" date="2024-06" db="EMBL/GenBank/DDBJ databases">
        <title>Flavobacterium spp. isolated from glacier.</title>
        <authorList>
            <person name="Han D."/>
        </authorList>
    </citation>
    <scope>NUCLEOTIDE SEQUENCE [LARGE SCALE GENOMIC DNA]</scope>
    <source>
        <strain evidence="8 9">LS2P90</strain>
    </source>
</reference>
<organism evidence="8 9">
    <name type="scientific">Flavobacterium xylosi</name>
    <dbReference type="NCBI Taxonomy" id="3230415"/>
    <lineage>
        <taxon>Bacteria</taxon>
        <taxon>Pseudomonadati</taxon>
        <taxon>Bacteroidota</taxon>
        <taxon>Flavobacteriia</taxon>
        <taxon>Flavobacteriales</taxon>
        <taxon>Flavobacteriaceae</taxon>
        <taxon>Flavobacterium</taxon>
    </lineage>
</organism>
<dbReference type="PANTHER" id="PTHR32309:SF13">
    <property type="entry name" value="FERRIC ENTEROBACTIN TRANSPORT PROTEIN FEPE"/>
    <property type="match status" value="1"/>
</dbReference>
<keyword evidence="2" id="KW-1003">Cell membrane</keyword>
<protein>
    <submittedName>
        <fullName evidence="8">Wzz/FepE/Etk N-terminal domain-containing protein</fullName>
    </submittedName>
</protein>
<keyword evidence="5 6" id="KW-0472">Membrane</keyword>
<evidence type="ECO:0000256" key="2">
    <source>
        <dbReference type="ARBA" id="ARBA00022475"/>
    </source>
</evidence>
<feature type="transmembrane region" description="Helical" evidence="6">
    <location>
        <begin position="329"/>
        <end position="350"/>
    </location>
</feature>
<evidence type="ECO:0000256" key="4">
    <source>
        <dbReference type="ARBA" id="ARBA00022989"/>
    </source>
</evidence>
<evidence type="ECO:0000313" key="8">
    <source>
        <dbReference type="EMBL" id="MFE3869284.1"/>
    </source>
</evidence>
<evidence type="ECO:0000256" key="1">
    <source>
        <dbReference type="ARBA" id="ARBA00004651"/>
    </source>
</evidence>
<proteinExistence type="predicted"/>
<dbReference type="Pfam" id="PF02706">
    <property type="entry name" value="Wzz"/>
    <property type="match status" value="1"/>
</dbReference>
<accession>A0ABW6HZB9</accession>
<dbReference type="EMBL" id="JBHZPZ010000021">
    <property type="protein sequence ID" value="MFE3869284.1"/>
    <property type="molecule type" value="Genomic_DNA"/>
</dbReference>
<evidence type="ECO:0000313" key="9">
    <source>
        <dbReference type="Proteomes" id="UP001600109"/>
    </source>
</evidence>
<dbReference type="RefSeq" id="WP_379855891.1">
    <property type="nucleotide sequence ID" value="NZ_JBHZPZ010000021.1"/>
</dbReference>
<keyword evidence="9" id="KW-1185">Reference proteome</keyword>
<dbReference type="InterPro" id="IPR003856">
    <property type="entry name" value="LPS_length_determ_N"/>
</dbReference>
<feature type="transmembrane region" description="Helical" evidence="6">
    <location>
        <begin position="32"/>
        <end position="50"/>
    </location>
</feature>
<evidence type="ECO:0000259" key="7">
    <source>
        <dbReference type="Pfam" id="PF02706"/>
    </source>
</evidence>
<keyword evidence="3 6" id="KW-0812">Transmembrane</keyword>
<dbReference type="InterPro" id="IPR050445">
    <property type="entry name" value="Bact_polysacc_biosynth/exp"/>
</dbReference>
<dbReference type="Proteomes" id="UP001600109">
    <property type="component" value="Unassembled WGS sequence"/>
</dbReference>
<feature type="domain" description="Polysaccharide chain length determinant N-terminal" evidence="7">
    <location>
        <begin position="23"/>
        <end position="112"/>
    </location>
</feature>
<dbReference type="PANTHER" id="PTHR32309">
    <property type="entry name" value="TYROSINE-PROTEIN KINASE"/>
    <property type="match status" value="1"/>
</dbReference>
<evidence type="ECO:0000256" key="6">
    <source>
        <dbReference type="SAM" id="Phobius"/>
    </source>
</evidence>
<evidence type="ECO:0000256" key="3">
    <source>
        <dbReference type="ARBA" id="ARBA00022692"/>
    </source>
</evidence>
<evidence type="ECO:0000256" key="5">
    <source>
        <dbReference type="ARBA" id="ARBA00023136"/>
    </source>
</evidence>
<sequence>MNKEIPNDEISLKELLEKAKDWFSYLLLQWKIILLAAIVGAGLGLAYSYIKKPIYTATLSFALEDEKSGGGLGGALGLASQFGLDLGGGGGSIFTGSNLTELFKSRSMVEQTLLTPVASSDKSISLAEMYIQNIGWRDKWSDNPKFAAIQFLPNVKRKYLSRVHDSILGVIYEDLSKSGLSVGQKDKKVAIISIDMVSTNELFAKYFTEALVKEVSNFYVTSKSKKARMNMDILERQTDSIRRELNGAITGVAVANDNTFNLNPALNVRRAPSARRQVDVQANTGILTELVKQTELAKVTLRKETPLIQLIDRPILPLKKEKFGKAEGIVMGGFLAGFFVIVVLVIKRILNIINKDS</sequence>
<comment type="subcellular location">
    <subcellularLocation>
        <location evidence="1">Cell membrane</location>
        <topology evidence="1">Multi-pass membrane protein</topology>
    </subcellularLocation>
</comment>